<keyword evidence="6" id="KW-1185">Reference proteome</keyword>
<evidence type="ECO:0000256" key="2">
    <source>
        <dbReference type="ARBA" id="ARBA00022741"/>
    </source>
</evidence>
<comment type="cofactor">
    <cofactor evidence="4">
        <name>Mg(2+)</name>
        <dbReference type="ChEBI" id="CHEBI:18420"/>
    </cofactor>
</comment>
<dbReference type="Pfam" id="PF01812">
    <property type="entry name" value="5-FTHF_cyc-lig"/>
    <property type="match status" value="1"/>
</dbReference>
<organism evidence="5 6">
    <name type="scientific">Paenibacillus baimaensis</name>
    <dbReference type="NCBI Taxonomy" id="2982185"/>
    <lineage>
        <taxon>Bacteria</taxon>
        <taxon>Bacillati</taxon>
        <taxon>Bacillota</taxon>
        <taxon>Bacilli</taxon>
        <taxon>Bacillales</taxon>
        <taxon>Paenibacillaceae</taxon>
        <taxon>Paenibacillus</taxon>
    </lineage>
</organism>
<proteinExistence type="inferred from homology"/>
<comment type="catalytic activity">
    <reaction evidence="4">
        <text>(6S)-5-formyl-5,6,7,8-tetrahydrofolate + ATP = (6R)-5,10-methenyltetrahydrofolate + ADP + phosphate</text>
        <dbReference type="Rhea" id="RHEA:10488"/>
        <dbReference type="ChEBI" id="CHEBI:30616"/>
        <dbReference type="ChEBI" id="CHEBI:43474"/>
        <dbReference type="ChEBI" id="CHEBI:57455"/>
        <dbReference type="ChEBI" id="CHEBI:57457"/>
        <dbReference type="ChEBI" id="CHEBI:456216"/>
        <dbReference type="EC" id="6.3.3.2"/>
    </reaction>
</comment>
<dbReference type="PANTHER" id="PTHR23407">
    <property type="entry name" value="ATPASE INHIBITOR/5-FORMYLTETRAHYDROFOLATE CYCLO-LIGASE"/>
    <property type="match status" value="1"/>
</dbReference>
<comment type="caution">
    <text evidence="5">The sequence shown here is derived from an EMBL/GenBank/DDBJ whole genome shotgun (WGS) entry which is preliminary data.</text>
</comment>
<dbReference type="Proteomes" id="UP001652445">
    <property type="component" value="Unassembled WGS sequence"/>
</dbReference>
<evidence type="ECO:0000256" key="3">
    <source>
        <dbReference type="ARBA" id="ARBA00022840"/>
    </source>
</evidence>
<reference evidence="5 6" key="1">
    <citation type="submission" date="2022-09" db="EMBL/GenBank/DDBJ databases">
        <authorList>
            <person name="Han X.L."/>
            <person name="Wang Q."/>
            <person name="Lu T."/>
        </authorList>
    </citation>
    <scope>NUCLEOTIDE SEQUENCE [LARGE SCALE GENOMIC DNA]</scope>
    <source>
        <strain evidence="5 6">WQ 127069</strain>
    </source>
</reference>
<dbReference type="InterPro" id="IPR024185">
    <property type="entry name" value="FTHF_cligase-like_sf"/>
</dbReference>
<dbReference type="PANTHER" id="PTHR23407:SF1">
    <property type="entry name" value="5-FORMYLTETRAHYDROFOLATE CYCLO-LIGASE"/>
    <property type="match status" value="1"/>
</dbReference>
<dbReference type="SUPFAM" id="SSF100950">
    <property type="entry name" value="NagB/RpiA/CoA transferase-like"/>
    <property type="match status" value="1"/>
</dbReference>
<dbReference type="InterPro" id="IPR002698">
    <property type="entry name" value="FTHF_cligase"/>
</dbReference>
<evidence type="ECO:0000256" key="1">
    <source>
        <dbReference type="ARBA" id="ARBA00010638"/>
    </source>
</evidence>
<protein>
    <recommendedName>
        <fullName evidence="4">5-formyltetrahydrofolate cyclo-ligase</fullName>
        <ecNumber evidence="4">6.3.3.2</ecNumber>
    </recommendedName>
</protein>
<dbReference type="EC" id="6.3.3.2" evidence="4"/>
<accession>A0ABT2UFQ9</accession>
<comment type="similarity">
    <text evidence="1 4">Belongs to the 5-formyltetrahydrofolate cyclo-ligase family.</text>
</comment>
<dbReference type="PIRSF" id="PIRSF006806">
    <property type="entry name" value="FTHF_cligase"/>
    <property type="match status" value="1"/>
</dbReference>
<dbReference type="EMBL" id="JAOQIO010000052">
    <property type="protein sequence ID" value="MCU6793469.1"/>
    <property type="molecule type" value="Genomic_DNA"/>
</dbReference>
<dbReference type="RefSeq" id="WP_262684742.1">
    <property type="nucleotide sequence ID" value="NZ_JAOQIO010000052.1"/>
</dbReference>
<evidence type="ECO:0000313" key="5">
    <source>
        <dbReference type="EMBL" id="MCU6793469.1"/>
    </source>
</evidence>
<keyword evidence="3 4" id="KW-0067">ATP-binding</keyword>
<sequence>MNIKEWKIELRRRAEAQRNGLTPTERSTKSARINELMLRRIDEVLESRTKLGRKPTIFTYMPIKSEVDITPIMESCWTREYRVLIPKVQPEQKLKLYEIRSYSDLEKGKYGIPEPAADTPQHSIDIRHIDVVLVPGLAFDSHLGRLGYGGGYYDRFMQQYVRSGYTKPYIIAGAFDTQIIQEVPMGLFDFRLDELITEARTIRAPKTTKSI</sequence>
<dbReference type="NCBIfam" id="TIGR02727">
    <property type="entry name" value="MTHFS_bact"/>
    <property type="match status" value="1"/>
</dbReference>
<dbReference type="Gene3D" id="3.40.50.10420">
    <property type="entry name" value="NagB/RpiA/CoA transferase-like"/>
    <property type="match status" value="1"/>
</dbReference>
<keyword evidence="4" id="KW-0460">Magnesium</keyword>
<keyword evidence="2 4" id="KW-0547">Nucleotide-binding</keyword>
<dbReference type="GO" id="GO:0030272">
    <property type="term" value="F:5-formyltetrahydrofolate cyclo-ligase activity"/>
    <property type="evidence" value="ECO:0007669"/>
    <property type="project" value="UniProtKB-EC"/>
</dbReference>
<dbReference type="InterPro" id="IPR037171">
    <property type="entry name" value="NagB/RpiA_transferase-like"/>
</dbReference>
<keyword evidence="4" id="KW-0479">Metal-binding</keyword>
<name>A0ABT2UFQ9_9BACL</name>
<evidence type="ECO:0000313" key="6">
    <source>
        <dbReference type="Proteomes" id="UP001652445"/>
    </source>
</evidence>
<evidence type="ECO:0000256" key="4">
    <source>
        <dbReference type="RuleBase" id="RU361279"/>
    </source>
</evidence>
<gene>
    <name evidence="5" type="ORF">OB236_15285</name>
</gene>
<keyword evidence="5" id="KW-0436">Ligase</keyword>